<evidence type="ECO:0000256" key="1">
    <source>
        <dbReference type="ARBA" id="ARBA00007409"/>
    </source>
</evidence>
<dbReference type="InterPro" id="IPR004045">
    <property type="entry name" value="Glutathione_S-Trfase_N"/>
</dbReference>
<dbReference type="EMBL" id="LXPE01000025">
    <property type="protein sequence ID" value="OBA26063.1"/>
    <property type="molecule type" value="Genomic_DNA"/>
</dbReference>
<dbReference type="Pfam" id="PF02798">
    <property type="entry name" value="GST_N"/>
    <property type="match status" value="1"/>
</dbReference>
<feature type="compositionally biased region" description="Low complexity" evidence="4">
    <location>
        <begin position="54"/>
        <end position="80"/>
    </location>
</feature>
<dbReference type="GO" id="GO:0008104">
    <property type="term" value="P:intracellular protein localization"/>
    <property type="evidence" value="ECO:0007669"/>
    <property type="project" value="UniProtKB-ARBA"/>
</dbReference>
<name>A0A1B7TBH0_9ASCO</name>
<dbReference type="InterPro" id="IPR040079">
    <property type="entry name" value="Glutathione_S-Trfase"/>
</dbReference>
<reference evidence="8" key="1">
    <citation type="journal article" date="2016" name="Proc. Natl. Acad. Sci. U.S.A.">
        <title>Comparative genomics of biotechnologically important yeasts.</title>
        <authorList>
            <person name="Riley R."/>
            <person name="Haridas S."/>
            <person name="Wolfe K.H."/>
            <person name="Lopes M.R."/>
            <person name="Hittinger C.T."/>
            <person name="Goeker M."/>
            <person name="Salamov A.A."/>
            <person name="Wisecaver J.H."/>
            <person name="Long T.M."/>
            <person name="Calvey C.H."/>
            <person name="Aerts A.L."/>
            <person name="Barry K.W."/>
            <person name="Choi C."/>
            <person name="Clum A."/>
            <person name="Coughlan A.Y."/>
            <person name="Deshpande S."/>
            <person name="Douglass A.P."/>
            <person name="Hanson S.J."/>
            <person name="Klenk H.-P."/>
            <person name="LaButti K.M."/>
            <person name="Lapidus A."/>
            <person name="Lindquist E.A."/>
            <person name="Lipzen A.M."/>
            <person name="Meier-Kolthoff J.P."/>
            <person name="Ohm R.A."/>
            <person name="Otillar R.P."/>
            <person name="Pangilinan J.L."/>
            <person name="Peng Y."/>
            <person name="Rokas A."/>
            <person name="Rosa C.A."/>
            <person name="Scheuner C."/>
            <person name="Sibirny A.A."/>
            <person name="Slot J.C."/>
            <person name="Stielow J.B."/>
            <person name="Sun H."/>
            <person name="Kurtzman C.P."/>
            <person name="Blackwell M."/>
            <person name="Grigoriev I.V."/>
            <person name="Jeffries T.W."/>
        </authorList>
    </citation>
    <scope>NUCLEOTIDE SEQUENCE [LARGE SCALE GENOMIC DNA]</scope>
    <source>
        <strain evidence="8">NRRL Y-1626</strain>
    </source>
</reference>
<feature type="domain" description="GST N-terminal" evidence="5">
    <location>
        <begin position="202"/>
        <end position="286"/>
    </location>
</feature>
<dbReference type="InterPro" id="IPR017298">
    <property type="entry name" value="Ure2"/>
</dbReference>
<comment type="similarity">
    <text evidence="1">Belongs to the GST superfamily.</text>
</comment>
<evidence type="ECO:0000313" key="7">
    <source>
        <dbReference type="EMBL" id="OBA26063.1"/>
    </source>
</evidence>
<feature type="binding site" evidence="3">
    <location>
        <position position="241"/>
    </location>
    <ligand>
        <name>glutathione</name>
        <dbReference type="ChEBI" id="CHEBI:57925"/>
    </ligand>
</feature>
<organism evidence="7 8">
    <name type="scientific">Hanseniaspora valbyensis NRRL Y-1626</name>
    <dbReference type="NCBI Taxonomy" id="766949"/>
    <lineage>
        <taxon>Eukaryota</taxon>
        <taxon>Fungi</taxon>
        <taxon>Dikarya</taxon>
        <taxon>Ascomycota</taxon>
        <taxon>Saccharomycotina</taxon>
        <taxon>Saccharomycetes</taxon>
        <taxon>Saccharomycodales</taxon>
        <taxon>Saccharomycodaceae</taxon>
        <taxon>Hanseniaspora</taxon>
    </lineage>
</organism>
<dbReference type="Pfam" id="PF00043">
    <property type="entry name" value="GST_C"/>
    <property type="match status" value="1"/>
</dbReference>
<dbReference type="GO" id="GO:0042128">
    <property type="term" value="P:nitrate assimilation"/>
    <property type="evidence" value="ECO:0007669"/>
    <property type="project" value="UniProtKB-KW"/>
</dbReference>
<evidence type="ECO:0000256" key="2">
    <source>
        <dbReference type="ARBA" id="ARBA00023063"/>
    </source>
</evidence>
<dbReference type="SUPFAM" id="SSF47616">
    <property type="entry name" value="GST C-terminal domain-like"/>
    <property type="match status" value="1"/>
</dbReference>
<sequence>MNDNQQEQQFDSGFSHNTSNVSNLSTALKSVYIHNNNTTTDQSYIDFGNIDQQQLQEQQSQQNNNNNNNNNSNNNSGNINTYLNRIPQQQVSRSPQAQSLFRNNGSPTTTYIQQRAGSVGNNNGSSFSQSGSYTPQQPSRLQQQYNQQQLVQEMKKNEEKEAAARLQQQQQEQHQLTNSILQVAPEIDNSRLLKFFDHQPTQGYTLFSHRSAPNGFKVAIVLSELSMTYRTFFLDFNKGEHRCPEFVSINPNARVPAMIDHDLGHLAIWESGAIILHLVNKFYKQYNQPLLWSDNLTEQSQISSWIFFQASGHAPMIGQALHFKYFHTTKIQSAIDRYIEEVRRVYGVVEMALAEKRESLIMDLDPENAQAYSLGTTPLSSSRFFDYPVWLVGDKITVADLSFVPWNNVVDRIGINIKVEFPEVYKWTKHMMRRQAVIKALRGE</sequence>
<dbReference type="SFLD" id="SFLDS00019">
    <property type="entry name" value="Glutathione_Transferase_(cytos"/>
    <property type="match status" value="1"/>
</dbReference>
<dbReference type="PANTHER" id="PTHR44051">
    <property type="entry name" value="GLUTATHIONE S-TRANSFERASE-RELATED"/>
    <property type="match status" value="1"/>
</dbReference>
<evidence type="ECO:0000256" key="4">
    <source>
        <dbReference type="SAM" id="MobiDB-lite"/>
    </source>
</evidence>
<dbReference type="SFLD" id="SFLDG00358">
    <property type="entry name" value="Main_(cytGST)"/>
    <property type="match status" value="1"/>
</dbReference>
<protein>
    <submittedName>
        <fullName evidence="7">Glutathione S-transferase</fullName>
    </submittedName>
</protein>
<dbReference type="InterPro" id="IPR010987">
    <property type="entry name" value="Glutathione-S-Trfase_C-like"/>
</dbReference>
<feature type="compositionally biased region" description="Low complexity" evidence="4">
    <location>
        <begin position="117"/>
        <end position="146"/>
    </location>
</feature>
<gene>
    <name evidence="7" type="ORF">HANVADRAFT_53440</name>
</gene>
<keyword evidence="7" id="KW-0808">Transferase</keyword>
<dbReference type="GO" id="GO:0003714">
    <property type="term" value="F:transcription corepressor activity"/>
    <property type="evidence" value="ECO:0007669"/>
    <property type="project" value="InterPro"/>
</dbReference>
<feature type="region of interest" description="Disordered" evidence="4">
    <location>
        <begin position="54"/>
        <end position="146"/>
    </location>
</feature>
<dbReference type="Gene3D" id="3.40.30.10">
    <property type="entry name" value="Glutaredoxin"/>
    <property type="match status" value="1"/>
</dbReference>
<evidence type="ECO:0000259" key="6">
    <source>
        <dbReference type="PROSITE" id="PS50405"/>
    </source>
</evidence>
<dbReference type="PANTHER" id="PTHR44051:SF3">
    <property type="entry name" value="TRANSCRIPTIONAL REGULATOR URE2"/>
    <property type="match status" value="1"/>
</dbReference>
<dbReference type="PROSITE" id="PS50404">
    <property type="entry name" value="GST_NTER"/>
    <property type="match status" value="1"/>
</dbReference>
<comment type="caution">
    <text evidence="7">The sequence shown here is derived from an EMBL/GenBank/DDBJ whole genome shotgun (WGS) entry which is preliminary data.</text>
</comment>
<dbReference type="GO" id="GO:0016740">
    <property type="term" value="F:transferase activity"/>
    <property type="evidence" value="ECO:0007669"/>
    <property type="project" value="UniProtKB-KW"/>
</dbReference>
<dbReference type="Proteomes" id="UP000092321">
    <property type="component" value="Unassembled WGS sequence"/>
</dbReference>
<dbReference type="InterPro" id="IPR004046">
    <property type="entry name" value="GST_C"/>
</dbReference>
<feature type="binding site" evidence="3">
    <location>
        <begin position="270"/>
        <end position="271"/>
    </location>
    <ligand>
        <name>glutathione</name>
        <dbReference type="ChEBI" id="CHEBI:57925"/>
    </ligand>
</feature>
<feature type="binding site" evidence="3">
    <location>
        <begin position="254"/>
        <end position="255"/>
    </location>
    <ligand>
        <name>glutathione</name>
        <dbReference type="ChEBI" id="CHEBI:57925"/>
    </ligand>
</feature>
<dbReference type="SUPFAM" id="SSF52833">
    <property type="entry name" value="Thioredoxin-like"/>
    <property type="match status" value="1"/>
</dbReference>
<dbReference type="GO" id="GO:0006808">
    <property type="term" value="P:regulation of nitrogen utilization"/>
    <property type="evidence" value="ECO:0007669"/>
    <property type="project" value="InterPro"/>
</dbReference>
<dbReference type="InterPro" id="IPR036249">
    <property type="entry name" value="Thioredoxin-like_sf"/>
</dbReference>
<dbReference type="PROSITE" id="PS50405">
    <property type="entry name" value="GST_CTER"/>
    <property type="match status" value="1"/>
</dbReference>
<feature type="domain" description="GST C-terminal" evidence="6">
    <location>
        <begin position="295"/>
        <end position="444"/>
    </location>
</feature>
<keyword evidence="8" id="KW-1185">Reference proteome</keyword>
<dbReference type="AlphaFoldDB" id="A0A1B7TBH0"/>
<dbReference type="CDD" id="cd03048">
    <property type="entry name" value="GST_N_Ure2p_like"/>
    <property type="match status" value="1"/>
</dbReference>
<dbReference type="InterPro" id="IPR036282">
    <property type="entry name" value="Glutathione-S-Trfase_C_sf"/>
</dbReference>
<feature type="compositionally biased region" description="Polar residues" evidence="4">
    <location>
        <begin position="81"/>
        <end position="116"/>
    </location>
</feature>
<evidence type="ECO:0000259" key="5">
    <source>
        <dbReference type="PROSITE" id="PS50404"/>
    </source>
</evidence>
<dbReference type="PIRSF" id="PIRSF037861">
    <property type="entry name" value="Prion_URE2"/>
    <property type="match status" value="1"/>
</dbReference>
<keyword evidence="2" id="KW-0534">Nitrate assimilation</keyword>
<accession>A0A1B7TBH0</accession>
<proteinExistence type="inferred from homology"/>
<dbReference type="OrthoDB" id="422574at2759"/>
<dbReference type="FunFam" id="1.20.1050.10:FF:000034">
    <property type="entry name" value="Transcriptional regulator URE2"/>
    <property type="match status" value="1"/>
</dbReference>
<feature type="binding site" evidence="3">
    <location>
        <position position="214"/>
    </location>
    <ligand>
        <name>glutathione</name>
        <dbReference type="ChEBI" id="CHEBI:57925"/>
    </ligand>
</feature>
<evidence type="ECO:0000256" key="3">
    <source>
        <dbReference type="PIRSR" id="PIRSR037861-1"/>
    </source>
</evidence>
<dbReference type="Gene3D" id="1.20.1050.10">
    <property type="match status" value="1"/>
</dbReference>
<evidence type="ECO:0000313" key="8">
    <source>
        <dbReference type="Proteomes" id="UP000092321"/>
    </source>
</evidence>